<keyword evidence="1" id="KW-0472">Membrane</keyword>
<dbReference type="Gene3D" id="1.10.287.70">
    <property type="match status" value="1"/>
</dbReference>
<name>A0ABW4XL79_9GAMM</name>
<dbReference type="Gene3D" id="2.160.20.80">
    <property type="entry name" value="E3 ubiquitin-protein ligase SopA"/>
    <property type="match status" value="1"/>
</dbReference>
<organism evidence="3 4">
    <name type="scientific">Corallincola platygyrae</name>
    <dbReference type="NCBI Taxonomy" id="1193278"/>
    <lineage>
        <taxon>Bacteria</taxon>
        <taxon>Pseudomonadati</taxon>
        <taxon>Pseudomonadota</taxon>
        <taxon>Gammaproteobacteria</taxon>
        <taxon>Alteromonadales</taxon>
        <taxon>Psychromonadaceae</taxon>
        <taxon>Corallincola</taxon>
    </lineage>
</organism>
<gene>
    <name evidence="3" type="ORF">ACFSJ3_06155</name>
</gene>
<feature type="transmembrane region" description="Helical" evidence="1">
    <location>
        <begin position="230"/>
        <end position="250"/>
    </location>
</feature>
<dbReference type="Pfam" id="PF00805">
    <property type="entry name" value="Pentapeptide"/>
    <property type="match status" value="1"/>
</dbReference>
<keyword evidence="1" id="KW-1133">Transmembrane helix</keyword>
<comment type="caution">
    <text evidence="3">The sequence shown here is derived from an EMBL/GenBank/DDBJ whole genome shotgun (WGS) entry which is preliminary data.</text>
</comment>
<dbReference type="PANTHER" id="PTHR14136:SF17">
    <property type="entry name" value="BTB_POZ DOMAIN-CONTAINING PROTEIN KCTD9"/>
    <property type="match status" value="1"/>
</dbReference>
<proteinExistence type="predicted"/>
<evidence type="ECO:0000256" key="1">
    <source>
        <dbReference type="SAM" id="Phobius"/>
    </source>
</evidence>
<dbReference type="InterPro" id="IPR013099">
    <property type="entry name" value="K_chnl_dom"/>
</dbReference>
<reference evidence="4" key="1">
    <citation type="journal article" date="2019" name="Int. J. Syst. Evol. Microbiol.">
        <title>The Global Catalogue of Microorganisms (GCM) 10K type strain sequencing project: providing services to taxonomists for standard genome sequencing and annotation.</title>
        <authorList>
            <consortium name="The Broad Institute Genomics Platform"/>
            <consortium name="The Broad Institute Genome Sequencing Center for Infectious Disease"/>
            <person name="Wu L."/>
            <person name="Ma J."/>
        </authorList>
    </citation>
    <scope>NUCLEOTIDE SEQUENCE [LARGE SCALE GENOMIC DNA]</scope>
    <source>
        <strain evidence="4">CGMCC 1.10992</strain>
    </source>
</reference>
<accession>A0ABW4XL79</accession>
<dbReference type="SUPFAM" id="SSF81324">
    <property type="entry name" value="Voltage-gated potassium channels"/>
    <property type="match status" value="1"/>
</dbReference>
<dbReference type="InterPro" id="IPR051082">
    <property type="entry name" value="Pentapeptide-BTB/POZ_domain"/>
</dbReference>
<sequence length="327" mass="36725">MSEKKTQCGFVGAGSKQCEEDALSNGYCFWHDPNTDKSGLEIKNALEKFVRQAPVSQGLQLKRTRLDQIDLVNRGEHKGFDLRGSDFYRASLVNAHLFSVDLSNSSLMKADLRGANLHCANLTNCNLLGVKLKNARLDNVQLGKQLLQEKRGRKLWKQGRKPEAVDNFQQAEEVYRDLRKAADSQGLFEMAGYCLHKELTMRRYQMPKPSFQRALSKGIDLFCGYGERPFNVVLFAMCFIVVCALAYFMLGITHQGQLLMFTPETLGMEDVRSALACLYFSVVTFTTLGYGDIAPVGLARFIAAFEAFTGSFTIALFVVVFVKKMTR</sequence>
<feature type="domain" description="Potassium channel" evidence="2">
    <location>
        <begin position="240"/>
        <end position="326"/>
    </location>
</feature>
<evidence type="ECO:0000313" key="3">
    <source>
        <dbReference type="EMBL" id="MFD2095564.1"/>
    </source>
</evidence>
<feature type="transmembrane region" description="Helical" evidence="1">
    <location>
        <begin position="297"/>
        <end position="322"/>
    </location>
</feature>
<evidence type="ECO:0000259" key="2">
    <source>
        <dbReference type="Pfam" id="PF07885"/>
    </source>
</evidence>
<keyword evidence="4" id="KW-1185">Reference proteome</keyword>
<dbReference type="RefSeq" id="WP_345340363.1">
    <property type="nucleotide sequence ID" value="NZ_BAABLI010000014.1"/>
</dbReference>
<protein>
    <submittedName>
        <fullName evidence="3">Ion channel</fullName>
    </submittedName>
</protein>
<keyword evidence="1" id="KW-0812">Transmembrane</keyword>
<feature type="transmembrane region" description="Helical" evidence="1">
    <location>
        <begin position="271"/>
        <end position="291"/>
    </location>
</feature>
<dbReference type="SUPFAM" id="SSF141571">
    <property type="entry name" value="Pentapeptide repeat-like"/>
    <property type="match status" value="1"/>
</dbReference>
<dbReference type="Pfam" id="PF07885">
    <property type="entry name" value="Ion_trans_2"/>
    <property type="match status" value="1"/>
</dbReference>
<dbReference type="EMBL" id="JBHUHT010000009">
    <property type="protein sequence ID" value="MFD2095564.1"/>
    <property type="molecule type" value="Genomic_DNA"/>
</dbReference>
<dbReference type="InterPro" id="IPR001646">
    <property type="entry name" value="5peptide_repeat"/>
</dbReference>
<dbReference type="Proteomes" id="UP001597380">
    <property type="component" value="Unassembled WGS sequence"/>
</dbReference>
<dbReference type="PANTHER" id="PTHR14136">
    <property type="entry name" value="BTB_POZ DOMAIN-CONTAINING PROTEIN KCTD9"/>
    <property type="match status" value="1"/>
</dbReference>
<evidence type="ECO:0000313" key="4">
    <source>
        <dbReference type="Proteomes" id="UP001597380"/>
    </source>
</evidence>